<reference evidence="11 12" key="1">
    <citation type="submission" date="2023-09" db="EMBL/GenBank/DDBJ databases">
        <authorList>
            <person name="Rey-Velasco X."/>
        </authorList>
    </citation>
    <scope>NUCLEOTIDE SEQUENCE [LARGE SCALE GENOMIC DNA]</scope>
    <source>
        <strain evidence="11 12">W242</strain>
    </source>
</reference>
<feature type="transmembrane region" description="Helical" evidence="9">
    <location>
        <begin position="147"/>
        <end position="167"/>
    </location>
</feature>
<keyword evidence="12" id="KW-1185">Reference proteome</keyword>
<dbReference type="InterPro" id="IPR003594">
    <property type="entry name" value="HATPase_dom"/>
</dbReference>
<keyword evidence="8" id="KW-0902">Two-component regulatory system</keyword>
<comment type="catalytic activity">
    <reaction evidence="1">
        <text>ATP + protein L-histidine = ADP + protein N-phospho-L-histidine.</text>
        <dbReference type="EC" id="2.7.13.3"/>
    </reaction>
</comment>
<evidence type="ECO:0000256" key="1">
    <source>
        <dbReference type="ARBA" id="ARBA00000085"/>
    </source>
</evidence>
<keyword evidence="4" id="KW-0808">Transferase</keyword>
<evidence type="ECO:0000256" key="2">
    <source>
        <dbReference type="ARBA" id="ARBA00012438"/>
    </source>
</evidence>
<feature type="transmembrane region" description="Helical" evidence="9">
    <location>
        <begin position="12"/>
        <end position="31"/>
    </location>
</feature>
<keyword evidence="5" id="KW-0547">Nucleotide-binding</keyword>
<comment type="caution">
    <text evidence="11">The sequence shown here is derived from an EMBL/GenBank/DDBJ whole genome shotgun (WGS) entry which is preliminary data.</text>
</comment>
<dbReference type="PRINTS" id="PR00344">
    <property type="entry name" value="BCTRLSENSOR"/>
</dbReference>
<keyword evidence="7" id="KW-0067">ATP-binding</keyword>
<dbReference type="InterPro" id="IPR003661">
    <property type="entry name" value="HisK_dim/P_dom"/>
</dbReference>
<dbReference type="InterPro" id="IPR005467">
    <property type="entry name" value="His_kinase_dom"/>
</dbReference>
<evidence type="ECO:0000256" key="8">
    <source>
        <dbReference type="ARBA" id="ARBA00023012"/>
    </source>
</evidence>
<evidence type="ECO:0000256" key="5">
    <source>
        <dbReference type="ARBA" id="ARBA00022741"/>
    </source>
</evidence>
<dbReference type="SMART" id="SM00387">
    <property type="entry name" value="HATPase_c"/>
    <property type="match status" value="1"/>
</dbReference>
<protein>
    <recommendedName>
        <fullName evidence="2">histidine kinase</fullName>
        <ecNumber evidence="2">2.7.13.3</ecNumber>
    </recommendedName>
</protein>
<keyword evidence="9" id="KW-0472">Membrane</keyword>
<dbReference type="GO" id="GO:0016301">
    <property type="term" value="F:kinase activity"/>
    <property type="evidence" value="ECO:0007669"/>
    <property type="project" value="UniProtKB-KW"/>
</dbReference>
<dbReference type="Proteomes" id="UP001254488">
    <property type="component" value="Unassembled WGS sequence"/>
</dbReference>
<name>A0ABU2YDZ3_9FLAO</name>
<dbReference type="EMBL" id="JAVRHZ010000006">
    <property type="protein sequence ID" value="MDT0556417.1"/>
    <property type="molecule type" value="Genomic_DNA"/>
</dbReference>
<evidence type="ECO:0000313" key="11">
    <source>
        <dbReference type="EMBL" id="MDT0556417.1"/>
    </source>
</evidence>
<evidence type="ECO:0000256" key="6">
    <source>
        <dbReference type="ARBA" id="ARBA00022777"/>
    </source>
</evidence>
<sequence length="388" mass="44122">MITKNSVNRWIYILGSVTIISLILWNTYSFFNQLKENERNKMSLWASAQQELEEYQLSDKAELSPLILKTISSNSTTPLVVYTHSQDSYTLGNFSSKDSLEIVTNNRYEEYVERFSKEYTPLEVTFQGEKLQTIYYGNSPIINKLKYYPAGLILILVLFITAIYFFYKTSKSSDQNKLWAGMAKETAHQIGTPLSSLVGWTEILKSENINPDYIAEIEKDVDRLKTITERFSKVGSVPKLEKTELIKETKEAFDYLKNRSSKLIDFKIDTPKEPLYVMLNSQLYGWTVENLVKNGIDAMKGKGTITVSISQNSKYAIVNVTDTGKGIPKSSFKKIFNPGYTTKKRGWGLGLSLAKRIIEEYHNGKIKVSSSSIGKGTTLQISLKILKE</sequence>
<evidence type="ECO:0000256" key="9">
    <source>
        <dbReference type="SAM" id="Phobius"/>
    </source>
</evidence>
<keyword evidence="3" id="KW-0597">Phosphoprotein</keyword>
<gene>
    <name evidence="11" type="ORF">RM538_10405</name>
</gene>
<evidence type="ECO:0000259" key="10">
    <source>
        <dbReference type="PROSITE" id="PS50109"/>
    </source>
</evidence>
<dbReference type="InterPro" id="IPR036097">
    <property type="entry name" value="HisK_dim/P_sf"/>
</dbReference>
<dbReference type="SUPFAM" id="SSF47384">
    <property type="entry name" value="Homodimeric domain of signal transducing histidine kinase"/>
    <property type="match status" value="1"/>
</dbReference>
<dbReference type="InterPro" id="IPR004358">
    <property type="entry name" value="Sig_transdc_His_kin-like_C"/>
</dbReference>
<dbReference type="RefSeq" id="WP_311333369.1">
    <property type="nucleotide sequence ID" value="NZ_JAVRHZ010000006.1"/>
</dbReference>
<feature type="domain" description="Histidine kinase" evidence="10">
    <location>
        <begin position="185"/>
        <end position="387"/>
    </location>
</feature>
<dbReference type="Gene3D" id="3.30.565.10">
    <property type="entry name" value="Histidine kinase-like ATPase, C-terminal domain"/>
    <property type="match status" value="1"/>
</dbReference>
<dbReference type="Gene3D" id="1.10.287.130">
    <property type="match status" value="1"/>
</dbReference>
<keyword evidence="9" id="KW-0812">Transmembrane</keyword>
<keyword evidence="9" id="KW-1133">Transmembrane helix</keyword>
<evidence type="ECO:0000256" key="3">
    <source>
        <dbReference type="ARBA" id="ARBA00022553"/>
    </source>
</evidence>
<evidence type="ECO:0000256" key="4">
    <source>
        <dbReference type="ARBA" id="ARBA00022679"/>
    </source>
</evidence>
<evidence type="ECO:0000256" key="7">
    <source>
        <dbReference type="ARBA" id="ARBA00022840"/>
    </source>
</evidence>
<dbReference type="EC" id="2.7.13.3" evidence="2"/>
<dbReference type="PANTHER" id="PTHR43065">
    <property type="entry name" value="SENSOR HISTIDINE KINASE"/>
    <property type="match status" value="1"/>
</dbReference>
<dbReference type="CDD" id="cd00082">
    <property type="entry name" value="HisKA"/>
    <property type="match status" value="1"/>
</dbReference>
<evidence type="ECO:0000313" key="12">
    <source>
        <dbReference type="Proteomes" id="UP001254488"/>
    </source>
</evidence>
<dbReference type="Pfam" id="PF02518">
    <property type="entry name" value="HATPase_c"/>
    <property type="match status" value="1"/>
</dbReference>
<dbReference type="SUPFAM" id="SSF55874">
    <property type="entry name" value="ATPase domain of HSP90 chaperone/DNA topoisomerase II/histidine kinase"/>
    <property type="match status" value="1"/>
</dbReference>
<accession>A0ABU2YDZ3</accession>
<dbReference type="PROSITE" id="PS50109">
    <property type="entry name" value="HIS_KIN"/>
    <property type="match status" value="1"/>
</dbReference>
<dbReference type="InterPro" id="IPR036890">
    <property type="entry name" value="HATPase_C_sf"/>
</dbReference>
<keyword evidence="6 11" id="KW-0418">Kinase</keyword>
<dbReference type="Pfam" id="PF00512">
    <property type="entry name" value="HisKA"/>
    <property type="match status" value="1"/>
</dbReference>
<organism evidence="11 12">
    <name type="scientific">Patiriisocius hiemis</name>
    <dbReference type="NCBI Taxonomy" id="3075604"/>
    <lineage>
        <taxon>Bacteria</taxon>
        <taxon>Pseudomonadati</taxon>
        <taxon>Bacteroidota</taxon>
        <taxon>Flavobacteriia</taxon>
        <taxon>Flavobacteriales</taxon>
        <taxon>Flavobacteriaceae</taxon>
        <taxon>Patiriisocius</taxon>
    </lineage>
</organism>
<dbReference type="PANTHER" id="PTHR43065:SF46">
    <property type="entry name" value="C4-DICARBOXYLATE TRANSPORT SENSOR PROTEIN DCTB"/>
    <property type="match status" value="1"/>
</dbReference>
<proteinExistence type="predicted"/>